<proteinExistence type="predicted"/>
<organism evidence="5 6">
    <name type="scientific">Hydrogenibacillus schlegelii</name>
    <name type="common">Bacillus schlegelii</name>
    <dbReference type="NCBI Taxonomy" id="1484"/>
    <lineage>
        <taxon>Bacteria</taxon>
        <taxon>Bacillati</taxon>
        <taxon>Bacillota</taxon>
        <taxon>Bacilli</taxon>
        <taxon>Bacillales</taxon>
        <taxon>Bacillales Family X. Incertae Sedis</taxon>
        <taxon>Hydrogenibacillus</taxon>
    </lineage>
</organism>
<feature type="domain" description="Phosphomannose isomerase type I catalytic" evidence="4">
    <location>
        <begin position="22"/>
        <end position="120"/>
    </location>
</feature>
<dbReference type="Gene3D" id="2.60.120.10">
    <property type="entry name" value="Jelly Rolls"/>
    <property type="match status" value="1"/>
</dbReference>
<dbReference type="SUPFAM" id="SSF51182">
    <property type="entry name" value="RmlC-like cupins"/>
    <property type="match status" value="1"/>
</dbReference>
<dbReference type="InterPro" id="IPR046457">
    <property type="entry name" value="PMI_typeI_cat"/>
</dbReference>
<evidence type="ECO:0000256" key="2">
    <source>
        <dbReference type="ARBA" id="ARBA00022833"/>
    </source>
</evidence>
<keyword evidence="2" id="KW-0862">Zinc</keyword>
<keyword evidence="1" id="KW-0479">Metal-binding</keyword>
<reference evidence="5 6" key="1">
    <citation type="submission" date="2017-08" db="EMBL/GenBank/DDBJ databases">
        <title>Burning lignite coal seam in the remote Altai Mountains harbors a hydrogen-driven thermophilic microbial community.</title>
        <authorList>
            <person name="Kadnikov V.V."/>
            <person name="Mardanov A.V."/>
            <person name="Ivasenko D."/>
            <person name="Beletsky A.V."/>
            <person name="Karnachuk O.V."/>
            <person name="Ravin N.V."/>
        </authorList>
    </citation>
    <scope>NUCLEOTIDE SEQUENCE [LARGE SCALE GENOMIC DNA]</scope>
    <source>
        <strain evidence="5">AL33</strain>
    </source>
</reference>
<dbReference type="EMBL" id="PEBV01000012">
    <property type="protein sequence ID" value="PTQ53684.1"/>
    <property type="molecule type" value="Genomic_DNA"/>
</dbReference>
<dbReference type="PANTHER" id="PTHR42742:SF3">
    <property type="entry name" value="FRUCTOKINASE"/>
    <property type="match status" value="1"/>
</dbReference>
<name>A0A2T5GBW8_HYDSH</name>
<feature type="region of interest" description="Disordered" evidence="3">
    <location>
        <begin position="289"/>
        <end position="309"/>
    </location>
</feature>
<comment type="caution">
    <text evidence="5">The sequence shown here is derived from an EMBL/GenBank/DDBJ whole genome shotgun (WGS) entry which is preliminary data.</text>
</comment>
<dbReference type="InterPro" id="IPR051804">
    <property type="entry name" value="Carb_Metab_Reg_Kinase/Isom"/>
</dbReference>
<dbReference type="Pfam" id="PF20511">
    <property type="entry name" value="PMI_typeI_cat"/>
    <property type="match status" value="1"/>
</dbReference>
<dbReference type="GO" id="GO:0004476">
    <property type="term" value="F:mannose-6-phosphate isomerase activity"/>
    <property type="evidence" value="ECO:0007669"/>
    <property type="project" value="InterPro"/>
</dbReference>
<evidence type="ECO:0000313" key="6">
    <source>
        <dbReference type="Proteomes" id="UP000244180"/>
    </source>
</evidence>
<dbReference type="AlphaFoldDB" id="A0A2T5GBW8"/>
<evidence type="ECO:0000256" key="3">
    <source>
        <dbReference type="SAM" id="MobiDB-lite"/>
    </source>
</evidence>
<sequence>MWSMDASLVTLYPLRFIPLAVERLWGGTALEPLFPDAERSGDGRHPIGEVWTLVTHPTHASRVANGPHRGRTLTELIAEAPERMLGALAPADRFPLLVKFIDAAQDLSVQVHPDDAYARRHENDWGKSEAWYILKAPEGGRIIAGHRFDSPDTYRRAVAEGRIREYLLEQPIAAGELVYIPAGRVHALLGGTTVIEIQQPSDVTYRIYDWDRIDPVSGRPRPLHVDKAADVIRYGDASVAEKSTTALRTPFFTLEKHALAAGERRRFAPVVAHRPEVIVVADGEGGLVLDGREAPPREGTADGPPGRTDDVTVLALRPGDTILVPADIPRYTVRTAKALVFLRAIPGPGGEVR</sequence>
<protein>
    <submittedName>
        <fullName evidence="5">Mannose-6-phosphate isomerase</fullName>
    </submittedName>
</protein>
<dbReference type="PANTHER" id="PTHR42742">
    <property type="entry name" value="TRANSCRIPTIONAL REPRESSOR MPRA"/>
    <property type="match status" value="1"/>
</dbReference>
<dbReference type="InterPro" id="IPR014710">
    <property type="entry name" value="RmlC-like_jellyroll"/>
</dbReference>
<keyword evidence="5" id="KW-0413">Isomerase</keyword>
<feature type="compositionally biased region" description="Basic and acidic residues" evidence="3">
    <location>
        <begin position="290"/>
        <end position="300"/>
    </location>
</feature>
<accession>A0A2T5GBW8</accession>
<dbReference type="GO" id="GO:0008270">
    <property type="term" value="F:zinc ion binding"/>
    <property type="evidence" value="ECO:0007669"/>
    <property type="project" value="InterPro"/>
</dbReference>
<gene>
    <name evidence="5" type="ORF">HSCHL_1613</name>
</gene>
<dbReference type="CDD" id="cd07010">
    <property type="entry name" value="cupin_PMI_type_I_N_bac"/>
    <property type="match status" value="1"/>
</dbReference>
<evidence type="ECO:0000259" key="4">
    <source>
        <dbReference type="Pfam" id="PF20511"/>
    </source>
</evidence>
<dbReference type="InterPro" id="IPR011051">
    <property type="entry name" value="RmlC_Cupin_sf"/>
</dbReference>
<evidence type="ECO:0000256" key="1">
    <source>
        <dbReference type="ARBA" id="ARBA00022723"/>
    </source>
</evidence>
<dbReference type="Proteomes" id="UP000244180">
    <property type="component" value="Unassembled WGS sequence"/>
</dbReference>
<evidence type="ECO:0000313" key="5">
    <source>
        <dbReference type="EMBL" id="PTQ53684.1"/>
    </source>
</evidence>